<dbReference type="EMBL" id="PDEV01000003">
    <property type="protein sequence ID" value="PEN16039.1"/>
    <property type="molecule type" value="Genomic_DNA"/>
</dbReference>
<gene>
    <name evidence="1" type="ORF">CRM92_08085</name>
</gene>
<dbReference type="Gene3D" id="1.10.260.40">
    <property type="entry name" value="lambda repressor-like DNA-binding domains"/>
    <property type="match status" value="1"/>
</dbReference>
<dbReference type="CDD" id="cd00093">
    <property type="entry name" value="HTH_XRE"/>
    <property type="match status" value="1"/>
</dbReference>
<accession>A0A2A8D534</accession>
<dbReference type="AlphaFoldDB" id="A0A2A8D534"/>
<dbReference type="SMART" id="SM00530">
    <property type="entry name" value="HTH_XRE"/>
    <property type="match status" value="1"/>
</dbReference>
<dbReference type="Proteomes" id="UP000219947">
    <property type="component" value="Unassembled WGS sequence"/>
</dbReference>
<evidence type="ECO:0000313" key="1">
    <source>
        <dbReference type="EMBL" id="PEN16039.1"/>
    </source>
</evidence>
<comment type="caution">
    <text evidence="1">The sequence shown here is derived from an EMBL/GenBank/DDBJ whole genome shotgun (WGS) entry which is preliminary data.</text>
</comment>
<reference evidence="1" key="1">
    <citation type="submission" date="2017-10" db="EMBL/GenBank/DDBJ databases">
        <title>Kefir isolates.</title>
        <authorList>
            <person name="Kim Y."/>
            <person name="Blasche S."/>
        </authorList>
    </citation>
    <scope>NUCLEOTIDE SEQUENCE [LARGE SCALE GENOMIC DNA]</scope>
    <source>
        <strain evidence="1">OG2-2</strain>
    </source>
</reference>
<organism evidence="1 2">
    <name type="scientific">Rothia dentocariosa</name>
    <dbReference type="NCBI Taxonomy" id="2047"/>
    <lineage>
        <taxon>Bacteria</taxon>
        <taxon>Bacillati</taxon>
        <taxon>Actinomycetota</taxon>
        <taxon>Actinomycetes</taxon>
        <taxon>Micrococcales</taxon>
        <taxon>Micrococcaceae</taxon>
        <taxon>Rothia</taxon>
    </lineage>
</organism>
<proteinExistence type="predicted"/>
<protein>
    <submittedName>
        <fullName evidence="1">Transcriptional regulator</fullName>
    </submittedName>
</protein>
<dbReference type="Pfam" id="PF01381">
    <property type="entry name" value="HTH_3"/>
    <property type="match status" value="1"/>
</dbReference>
<dbReference type="InterPro" id="IPR001387">
    <property type="entry name" value="Cro/C1-type_HTH"/>
</dbReference>
<sequence length="89" mass="10242">MNSELFCRFIGFQTHGKDVFVPRDLKGSLAQIVREHRRELRITQEYLGLLAGVSERTIRDLEKGRESIAFDKVTAVLDTLGIDLIPRER</sequence>
<evidence type="ECO:0000313" key="2">
    <source>
        <dbReference type="Proteomes" id="UP000219947"/>
    </source>
</evidence>
<keyword evidence="2" id="KW-1185">Reference proteome</keyword>
<dbReference type="PROSITE" id="PS50943">
    <property type="entry name" value="HTH_CROC1"/>
    <property type="match status" value="1"/>
</dbReference>
<name>A0A2A8D534_9MICC</name>
<dbReference type="InterPro" id="IPR010982">
    <property type="entry name" value="Lambda_DNA-bd_dom_sf"/>
</dbReference>
<dbReference type="GO" id="GO:0003677">
    <property type="term" value="F:DNA binding"/>
    <property type="evidence" value="ECO:0007669"/>
    <property type="project" value="InterPro"/>
</dbReference>
<dbReference type="SUPFAM" id="SSF47413">
    <property type="entry name" value="lambda repressor-like DNA-binding domains"/>
    <property type="match status" value="1"/>
</dbReference>